<proteinExistence type="predicted"/>
<keyword evidence="2" id="KW-1185">Reference proteome</keyword>
<dbReference type="Proteomes" id="UP001285441">
    <property type="component" value="Unassembled WGS sequence"/>
</dbReference>
<reference evidence="1" key="2">
    <citation type="submission" date="2023-06" db="EMBL/GenBank/DDBJ databases">
        <authorList>
            <consortium name="Lawrence Berkeley National Laboratory"/>
            <person name="Haridas S."/>
            <person name="Hensen N."/>
            <person name="Bonometti L."/>
            <person name="Westerberg I."/>
            <person name="Brannstrom I.O."/>
            <person name="Guillou S."/>
            <person name="Cros-Aarteil S."/>
            <person name="Calhoun S."/>
            <person name="Kuo A."/>
            <person name="Mondo S."/>
            <person name="Pangilinan J."/>
            <person name="Riley R."/>
            <person name="LaButti K."/>
            <person name="Andreopoulos B."/>
            <person name="Lipzen A."/>
            <person name="Chen C."/>
            <person name="Yanf M."/>
            <person name="Daum C."/>
            <person name="Ng V."/>
            <person name="Clum A."/>
            <person name="Steindorff A."/>
            <person name="Ohm R."/>
            <person name="Martin F."/>
            <person name="Silar P."/>
            <person name="Natvig D."/>
            <person name="Lalanne C."/>
            <person name="Gautier V."/>
            <person name="Ament-velasquez S.L."/>
            <person name="Kruys A."/>
            <person name="Hutchinson M.I."/>
            <person name="Powell A.J."/>
            <person name="Barry K."/>
            <person name="Miller A.N."/>
            <person name="Grigoriev I.V."/>
            <person name="Debuchy R."/>
            <person name="Gladieux P."/>
            <person name="Thoren M.H."/>
            <person name="Johannesson H."/>
        </authorList>
    </citation>
    <scope>NUCLEOTIDE SEQUENCE</scope>
    <source>
        <strain evidence="1">CBS 232.78</strain>
    </source>
</reference>
<evidence type="ECO:0000313" key="2">
    <source>
        <dbReference type="Proteomes" id="UP001285441"/>
    </source>
</evidence>
<protein>
    <submittedName>
        <fullName evidence="1">Uncharacterized protein</fullName>
    </submittedName>
</protein>
<comment type="caution">
    <text evidence="1">The sequence shown here is derived from an EMBL/GenBank/DDBJ whole genome shotgun (WGS) entry which is preliminary data.</text>
</comment>
<sequence length="230" mass="26246">MIYEELFRDLIDELSDSLFAAFTIYDNIYDYTASHMESHVGKTGLTPILRTCKQVHNEALSLLCEKAEFVVTIMDDEDLQDKERSPIRFSAGSHHLGFARNLKVNFSLGRQASNCDHFRDRILRFLEMIDYGKNLPSLSIVLFDFLPPCFDAEEVDKILCCLGTLKTKGRSINVYLGNVNEVQLSDERYTLFLDAIDGNNMGRDHHALLPTHYESEVDDSEIGYPCGLFD</sequence>
<name>A0AAE0KF32_9PEZI</name>
<gene>
    <name evidence="1" type="ORF">B0H63DRAFT_549100</name>
</gene>
<reference evidence="1" key="1">
    <citation type="journal article" date="2023" name="Mol. Phylogenet. Evol.">
        <title>Genome-scale phylogeny and comparative genomics of the fungal order Sordariales.</title>
        <authorList>
            <person name="Hensen N."/>
            <person name="Bonometti L."/>
            <person name="Westerberg I."/>
            <person name="Brannstrom I.O."/>
            <person name="Guillou S."/>
            <person name="Cros-Aarteil S."/>
            <person name="Calhoun S."/>
            <person name="Haridas S."/>
            <person name="Kuo A."/>
            <person name="Mondo S."/>
            <person name="Pangilinan J."/>
            <person name="Riley R."/>
            <person name="LaButti K."/>
            <person name="Andreopoulos B."/>
            <person name="Lipzen A."/>
            <person name="Chen C."/>
            <person name="Yan M."/>
            <person name="Daum C."/>
            <person name="Ng V."/>
            <person name="Clum A."/>
            <person name="Steindorff A."/>
            <person name="Ohm R.A."/>
            <person name="Martin F."/>
            <person name="Silar P."/>
            <person name="Natvig D.O."/>
            <person name="Lalanne C."/>
            <person name="Gautier V."/>
            <person name="Ament-Velasquez S.L."/>
            <person name="Kruys A."/>
            <person name="Hutchinson M.I."/>
            <person name="Powell A.J."/>
            <person name="Barry K."/>
            <person name="Miller A.N."/>
            <person name="Grigoriev I.V."/>
            <person name="Debuchy R."/>
            <person name="Gladieux P."/>
            <person name="Hiltunen Thoren M."/>
            <person name="Johannesson H."/>
        </authorList>
    </citation>
    <scope>NUCLEOTIDE SEQUENCE</scope>
    <source>
        <strain evidence="1">CBS 232.78</strain>
    </source>
</reference>
<accession>A0AAE0KF32</accession>
<evidence type="ECO:0000313" key="1">
    <source>
        <dbReference type="EMBL" id="KAK3374821.1"/>
    </source>
</evidence>
<organism evidence="1 2">
    <name type="scientific">Podospora didyma</name>
    <dbReference type="NCBI Taxonomy" id="330526"/>
    <lineage>
        <taxon>Eukaryota</taxon>
        <taxon>Fungi</taxon>
        <taxon>Dikarya</taxon>
        <taxon>Ascomycota</taxon>
        <taxon>Pezizomycotina</taxon>
        <taxon>Sordariomycetes</taxon>
        <taxon>Sordariomycetidae</taxon>
        <taxon>Sordariales</taxon>
        <taxon>Podosporaceae</taxon>
        <taxon>Podospora</taxon>
    </lineage>
</organism>
<dbReference type="AlphaFoldDB" id="A0AAE0KF32"/>
<dbReference type="EMBL" id="JAULSW010000007">
    <property type="protein sequence ID" value="KAK3374821.1"/>
    <property type="molecule type" value="Genomic_DNA"/>
</dbReference>